<dbReference type="EMBL" id="OCSU01000002">
    <property type="protein sequence ID" value="SOE81596.1"/>
    <property type="molecule type" value="Genomic_DNA"/>
</dbReference>
<proteinExistence type="predicted"/>
<dbReference type="OrthoDB" id="9133211at2"/>
<keyword evidence="2" id="KW-1185">Reference proteome</keyword>
<dbReference type="Proteomes" id="UP000219522">
    <property type="component" value="Unassembled WGS sequence"/>
</dbReference>
<gene>
    <name evidence="1" type="ORF">SAMN05446927_4885</name>
</gene>
<reference evidence="1 2" key="1">
    <citation type="submission" date="2017-09" db="EMBL/GenBank/DDBJ databases">
        <authorList>
            <person name="Varghese N."/>
            <person name="Submissions S."/>
        </authorList>
    </citation>
    <scope>NUCLEOTIDE SEQUENCE [LARGE SCALE GENOMIC DNA]</scope>
    <source>
        <strain evidence="1 2">OK806</strain>
    </source>
</reference>
<comment type="caution">
    <text evidence="1">The sequence shown here is derived from an EMBL/GenBank/DDBJ whole genome shotgun (WGS) entry which is preliminary data.</text>
</comment>
<evidence type="ECO:0000313" key="2">
    <source>
        <dbReference type="Proteomes" id="UP000219522"/>
    </source>
</evidence>
<organism evidence="1 2">
    <name type="scientific">Caballeronia arationis</name>
    <dbReference type="NCBI Taxonomy" id="1777142"/>
    <lineage>
        <taxon>Bacteria</taxon>
        <taxon>Pseudomonadati</taxon>
        <taxon>Pseudomonadota</taxon>
        <taxon>Betaproteobacteria</taxon>
        <taxon>Burkholderiales</taxon>
        <taxon>Burkholderiaceae</taxon>
        <taxon>Caballeronia</taxon>
    </lineage>
</organism>
<accession>A0A7Z7N451</accession>
<name>A0A7Z7N451_9BURK</name>
<dbReference type="AlphaFoldDB" id="A0A7Z7N451"/>
<evidence type="ECO:0000313" key="1">
    <source>
        <dbReference type="EMBL" id="SOE81596.1"/>
    </source>
</evidence>
<sequence>MQLKLTHGPRDCSGSDVCRMKILARAQSQGAYASYITSEAIMAGKHHFYQGYDLEALVYPRESDPLMRRNMRDGTGYDAAIRLRPSDGADPSAPFRVFKVNTTHGYEDLGDAQRAAFAYGEAIIDGLVAEKSANQI</sequence>
<protein>
    <submittedName>
        <fullName evidence="1">Uncharacterized protein</fullName>
    </submittedName>
</protein>
<dbReference type="RefSeq" id="WP_097190325.1">
    <property type="nucleotide sequence ID" value="NZ_FCOG02000027.1"/>
</dbReference>